<feature type="transmembrane region" description="Helical" evidence="7">
    <location>
        <begin position="390"/>
        <end position="416"/>
    </location>
</feature>
<evidence type="ECO:0000313" key="8">
    <source>
        <dbReference type="EMBL" id="SFM42136.1"/>
    </source>
</evidence>
<evidence type="ECO:0000256" key="4">
    <source>
        <dbReference type="ARBA" id="ARBA00022692"/>
    </source>
</evidence>
<feature type="transmembrane region" description="Helical" evidence="7">
    <location>
        <begin position="331"/>
        <end position="354"/>
    </location>
</feature>
<dbReference type="Pfam" id="PF13440">
    <property type="entry name" value="Polysacc_synt_3"/>
    <property type="match status" value="1"/>
</dbReference>
<keyword evidence="6 7" id="KW-0472">Membrane</keyword>
<dbReference type="STRING" id="488535.SAMN04487963_2513"/>
<evidence type="ECO:0000256" key="5">
    <source>
        <dbReference type="ARBA" id="ARBA00022989"/>
    </source>
</evidence>
<keyword evidence="4 7" id="KW-0812">Transmembrane</keyword>
<evidence type="ECO:0000256" key="1">
    <source>
        <dbReference type="ARBA" id="ARBA00004651"/>
    </source>
</evidence>
<keyword evidence="9" id="KW-1185">Reference proteome</keyword>
<dbReference type="EMBL" id="FOUE01000003">
    <property type="protein sequence ID" value="SFM42136.1"/>
    <property type="molecule type" value="Genomic_DNA"/>
</dbReference>
<accession>A0A1I4QR17</accession>
<dbReference type="AlphaFoldDB" id="A0A1I4QR17"/>
<keyword evidence="3" id="KW-1003">Cell membrane</keyword>
<evidence type="ECO:0000256" key="2">
    <source>
        <dbReference type="ARBA" id="ARBA00007430"/>
    </source>
</evidence>
<dbReference type="InterPro" id="IPR050833">
    <property type="entry name" value="Poly_Biosynth_Transport"/>
</dbReference>
<evidence type="ECO:0000256" key="3">
    <source>
        <dbReference type="ARBA" id="ARBA00022475"/>
    </source>
</evidence>
<evidence type="ECO:0000256" key="6">
    <source>
        <dbReference type="ARBA" id="ARBA00023136"/>
    </source>
</evidence>
<protein>
    <submittedName>
        <fullName evidence="8">Membrane protein involved in the export of O-antigen and teichoic acid</fullName>
    </submittedName>
</protein>
<name>A0A1I4QR17_9GAMM</name>
<feature type="transmembrane region" description="Helical" evidence="7">
    <location>
        <begin position="112"/>
        <end position="131"/>
    </location>
</feature>
<dbReference type="Proteomes" id="UP000198519">
    <property type="component" value="Unassembled WGS sequence"/>
</dbReference>
<dbReference type="PANTHER" id="PTHR30250:SF10">
    <property type="entry name" value="LIPOPOLYSACCHARIDE BIOSYNTHESIS PROTEIN WZXC"/>
    <property type="match status" value="1"/>
</dbReference>
<keyword evidence="5 7" id="KW-1133">Transmembrane helix</keyword>
<comment type="subcellular location">
    <subcellularLocation>
        <location evidence="1">Cell membrane</location>
        <topology evidence="1">Multi-pass membrane protein</topology>
    </subcellularLocation>
</comment>
<feature type="transmembrane region" description="Helical" evidence="7">
    <location>
        <begin position="366"/>
        <end position="384"/>
    </location>
</feature>
<evidence type="ECO:0000313" key="9">
    <source>
        <dbReference type="Proteomes" id="UP000198519"/>
    </source>
</evidence>
<sequence>MVKDRVFASVITLLTGTALAQIITAVSMVVVTWLYSPEALGIISIYLAFFSFWVSLASWRFEGAMLVCKDDDESDHLFRLGSVVVVAMALISVPALYVLMSSGFLSFSELPVWSPYAAGLSVLGFGLFMMYRSWSLRLRELVAIKRATISRSAANAGIRIAGGVLGGGVIGLFIAEVLGSWAALAAVRKRVVQTRKRIGPSCSWNVKSMLAVGARYVTFPKYEMPSVALNQLASVMPVPMVGALYGAQAAGLFGVARLLVAIPNTQLGAAISDVFQMELAENYRSKQYAEGKRLFYSMFKKLALIGLVPLVASLVFAPLLVPVLLGDQWAQMGGIIAIMAPWMYFAFVVSSLSRLLSVLEAQRFKLYYDFLSLAMVVVVYFVSLNGDFDLYYYIFLISAGFVICYSVYFSLLCHVIKVRLA</sequence>
<gene>
    <name evidence="8" type="ORF">SAMN04487963_2513</name>
</gene>
<dbReference type="PANTHER" id="PTHR30250">
    <property type="entry name" value="PST FAMILY PREDICTED COLANIC ACID TRANSPORTER"/>
    <property type="match status" value="1"/>
</dbReference>
<feature type="transmembrane region" description="Helical" evidence="7">
    <location>
        <begin position="80"/>
        <end position="100"/>
    </location>
</feature>
<comment type="similarity">
    <text evidence="2">Belongs to the polysaccharide synthase family.</text>
</comment>
<feature type="transmembrane region" description="Helical" evidence="7">
    <location>
        <begin position="39"/>
        <end position="59"/>
    </location>
</feature>
<evidence type="ECO:0000256" key="7">
    <source>
        <dbReference type="SAM" id="Phobius"/>
    </source>
</evidence>
<proteinExistence type="inferred from homology"/>
<feature type="transmembrane region" description="Helical" evidence="7">
    <location>
        <begin position="168"/>
        <end position="187"/>
    </location>
</feature>
<feature type="transmembrane region" description="Helical" evidence="7">
    <location>
        <begin position="302"/>
        <end position="325"/>
    </location>
</feature>
<dbReference type="GO" id="GO:0005886">
    <property type="term" value="C:plasma membrane"/>
    <property type="evidence" value="ECO:0007669"/>
    <property type="project" value="UniProtKB-SubCell"/>
</dbReference>
<reference evidence="9" key="1">
    <citation type="submission" date="2016-10" db="EMBL/GenBank/DDBJ databases">
        <authorList>
            <person name="Varghese N."/>
            <person name="Submissions S."/>
        </authorList>
    </citation>
    <scope>NUCLEOTIDE SEQUENCE [LARGE SCALE GENOMIC DNA]</scope>
    <source>
        <strain evidence="9">CGMCC 1.7061</strain>
    </source>
</reference>
<organism evidence="8 9">
    <name type="scientific">Marinobacter zhejiangensis</name>
    <dbReference type="NCBI Taxonomy" id="488535"/>
    <lineage>
        <taxon>Bacteria</taxon>
        <taxon>Pseudomonadati</taxon>
        <taxon>Pseudomonadota</taxon>
        <taxon>Gammaproteobacteria</taxon>
        <taxon>Pseudomonadales</taxon>
        <taxon>Marinobacteraceae</taxon>
        <taxon>Marinobacter</taxon>
    </lineage>
</organism>